<dbReference type="InterPro" id="IPR036249">
    <property type="entry name" value="Thioredoxin-like_sf"/>
</dbReference>
<name>A0A9X4M3L0_9ACTN</name>
<dbReference type="PANTHER" id="PTHR34386:SF1">
    <property type="entry name" value="GLUTAREDOXIN-LIKE PROTEIN NRDH"/>
    <property type="match status" value="1"/>
</dbReference>
<dbReference type="SUPFAM" id="SSF52833">
    <property type="entry name" value="Thioredoxin-like"/>
    <property type="match status" value="1"/>
</dbReference>
<dbReference type="InterPro" id="IPR051548">
    <property type="entry name" value="Grx-like_ET"/>
</dbReference>
<dbReference type="Pfam" id="PF00462">
    <property type="entry name" value="Glutaredoxin"/>
    <property type="match status" value="1"/>
</dbReference>
<gene>
    <name evidence="2" type="ORF">NVS88_16655</name>
</gene>
<proteinExistence type="predicted"/>
<evidence type="ECO:0000313" key="3">
    <source>
        <dbReference type="Proteomes" id="UP001152755"/>
    </source>
</evidence>
<keyword evidence="3" id="KW-1185">Reference proteome</keyword>
<dbReference type="Gene3D" id="3.40.30.10">
    <property type="entry name" value="Glutaredoxin"/>
    <property type="match status" value="1"/>
</dbReference>
<feature type="domain" description="Glutaredoxin" evidence="1">
    <location>
        <begin position="7"/>
        <end position="65"/>
    </location>
</feature>
<reference evidence="2" key="1">
    <citation type="submission" date="2022-08" db="EMBL/GenBank/DDBJ databases">
        <title>Genome analysis of Corynebacteriales strain.</title>
        <authorList>
            <person name="Lee S.D."/>
        </authorList>
    </citation>
    <scope>NUCLEOTIDE SEQUENCE</scope>
    <source>
        <strain evidence="2">D3-21</strain>
    </source>
</reference>
<dbReference type="AlphaFoldDB" id="A0A9X4M3L0"/>
<sequence>MSETAEVTVYWRPGCMYCMRLRATLRLHGLRPAMRNIWQDPEAAAFVRSVADGNETVPTVVIDGVAHVNPAPRLVVDALRRS</sequence>
<comment type="caution">
    <text evidence="2">The sequence shown here is derived from an EMBL/GenBank/DDBJ whole genome shotgun (WGS) entry which is preliminary data.</text>
</comment>
<dbReference type="InterPro" id="IPR002109">
    <property type="entry name" value="Glutaredoxin"/>
</dbReference>
<evidence type="ECO:0000313" key="2">
    <source>
        <dbReference type="EMBL" id="MDG3016187.1"/>
    </source>
</evidence>
<dbReference type="GO" id="GO:0009055">
    <property type="term" value="F:electron transfer activity"/>
    <property type="evidence" value="ECO:0007669"/>
    <property type="project" value="TreeGrafter"/>
</dbReference>
<accession>A0A9X4M3L0</accession>
<dbReference type="CDD" id="cd02976">
    <property type="entry name" value="NrdH"/>
    <property type="match status" value="1"/>
</dbReference>
<protein>
    <submittedName>
        <fullName evidence="2">Glutathione S-transferase N-terminal domain-containing protein</fullName>
    </submittedName>
</protein>
<dbReference type="GO" id="GO:0045454">
    <property type="term" value="P:cell redox homeostasis"/>
    <property type="evidence" value="ECO:0007669"/>
    <property type="project" value="TreeGrafter"/>
</dbReference>
<evidence type="ECO:0000259" key="1">
    <source>
        <dbReference type="Pfam" id="PF00462"/>
    </source>
</evidence>
<dbReference type="PANTHER" id="PTHR34386">
    <property type="entry name" value="GLUTAREDOXIN"/>
    <property type="match status" value="1"/>
</dbReference>
<organism evidence="2 3">
    <name type="scientific">Speluncibacter jeojiensis</name>
    <dbReference type="NCBI Taxonomy" id="2710754"/>
    <lineage>
        <taxon>Bacteria</taxon>
        <taxon>Bacillati</taxon>
        <taxon>Actinomycetota</taxon>
        <taxon>Actinomycetes</taxon>
        <taxon>Mycobacteriales</taxon>
        <taxon>Speluncibacteraceae</taxon>
        <taxon>Speluncibacter</taxon>
    </lineage>
</organism>
<dbReference type="PROSITE" id="PS51354">
    <property type="entry name" value="GLUTAREDOXIN_2"/>
    <property type="match status" value="1"/>
</dbReference>
<dbReference type="RefSeq" id="WP_332520405.1">
    <property type="nucleotide sequence ID" value="NZ_JANRHA010000011.1"/>
</dbReference>
<dbReference type="Proteomes" id="UP001152755">
    <property type="component" value="Unassembled WGS sequence"/>
</dbReference>
<dbReference type="EMBL" id="JANRHA010000011">
    <property type="protein sequence ID" value="MDG3016187.1"/>
    <property type="molecule type" value="Genomic_DNA"/>
</dbReference>